<proteinExistence type="inferred from homology"/>
<evidence type="ECO:0000256" key="4">
    <source>
        <dbReference type="ARBA" id="ARBA00023002"/>
    </source>
</evidence>
<dbReference type="GeneID" id="98051814"/>
<dbReference type="GO" id="GO:0020037">
    <property type="term" value="F:heme binding"/>
    <property type="evidence" value="ECO:0007669"/>
    <property type="project" value="InterPro"/>
</dbReference>
<accession>A0A852W8K5</accession>
<dbReference type="PRINTS" id="PR00359">
    <property type="entry name" value="BP450"/>
</dbReference>
<evidence type="ECO:0000256" key="3">
    <source>
        <dbReference type="ARBA" id="ARBA00022723"/>
    </source>
</evidence>
<dbReference type="GO" id="GO:0005506">
    <property type="term" value="F:iron ion binding"/>
    <property type="evidence" value="ECO:0007669"/>
    <property type="project" value="InterPro"/>
</dbReference>
<evidence type="ECO:0000256" key="5">
    <source>
        <dbReference type="ARBA" id="ARBA00023004"/>
    </source>
</evidence>
<dbReference type="InterPro" id="IPR001128">
    <property type="entry name" value="Cyt_P450"/>
</dbReference>
<evidence type="ECO:0000256" key="7">
    <source>
        <dbReference type="RuleBase" id="RU000461"/>
    </source>
</evidence>
<keyword evidence="9" id="KW-1185">Reference proteome</keyword>
<dbReference type="EMBL" id="JACCCZ010000001">
    <property type="protein sequence ID" value="NYG01752.1"/>
    <property type="molecule type" value="Genomic_DNA"/>
</dbReference>
<dbReference type="SUPFAM" id="SSF48264">
    <property type="entry name" value="Cytochrome P450"/>
    <property type="match status" value="1"/>
</dbReference>
<dbReference type="PROSITE" id="PS00086">
    <property type="entry name" value="CYTOCHROME_P450"/>
    <property type="match status" value="1"/>
</dbReference>
<reference evidence="8 9" key="1">
    <citation type="submission" date="2020-07" db="EMBL/GenBank/DDBJ databases">
        <title>Sequencing the genomes of 1000 actinobacteria strains.</title>
        <authorList>
            <person name="Klenk H.-P."/>
        </authorList>
    </citation>
    <scope>NUCLEOTIDE SEQUENCE [LARGE SCALE GENOMIC DNA]</scope>
    <source>
        <strain evidence="8 9">DSM 44749</strain>
    </source>
</reference>
<name>A0A852W8K5_PSEA5</name>
<organism evidence="8 9">
    <name type="scientific">Pseudonocardia alni</name>
    <name type="common">Amycolata alni</name>
    <dbReference type="NCBI Taxonomy" id="33907"/>
    <lineage>
        <taxon>Bacteria</taxon>
        <taxon>Bacillati</taxon>
        <taxon>Actinomycetota</taxon>
        <taxon>Actinomycetes</taxon>
        <taxon>Pseudonocardiales</taxon>
        <taxon>Pseudonocardiaceae</taxon>
        <taxon>Pseudonocardia</taxon>
    </lineage>
</organism>
<dbReference type="FunFam" id="1.10.630.10:FF:000018">
    <property type="entry name" value="Cytochrome P450 monooxygenase"/>
    <property type="match status" value="1"/>
</dbReference>
<keyword evidence="6 7" id="KW-0503">Monooxygenase</keyword>
<evidence type="ECO:0000256" key="1">
    <source>
        <dbReference type="ARBA" id="ARBA00010617"/>
    </source>
</evidence>
<dbReference type="RefSeq" id="WP_179760939.1">
    <property type="nucleotide sequence ID" value="NZ_BAAAJZ010000015.1"/>
</dbReference>
<keyword evidence="2 7" id="KW-0349">Heme</keyword>
<sequence>MTAPIPEFPLPRAAGCPFDPPPELLGLHARGPVGRVRIWDGSTPWFVTGHALQRELLSDPRVSADPTNDGYPHVTAGIKARHADARSFITMDDPEHRRLRRMLTSPFAVRRVEALRPTIRRIVDERIDAILDGPRPVDLVAAFALPVPTMVICELLGVPYADHEFFQRSSHVLIHRYSTVEQVLAAQRGLVGYLEDLIARRLTDPAEDILSRMAARHVATGELTSSELASMLLLILVAGHETTANMIALGTLALLGHPEQLAALRTTGDPALVVGATEELLRYLPIVHSARRRVALADIALPDGTTIRAGDGIVLPNDVGNRDPEAFPDAERLDIRRDARHHVAFGFGPHQCLGQPLVRVELQVVYGTLYRRIPTLRLAVESSEVRFKHDGLIYGVHDLPVTW</sequence>
<comment type="similarity">
    <text evidence="1 7">Belongs to the cytochrome P450 family.</text>
</comment>
<evidence type="ECO:0000313" key="9">
    <source>
        <dbReference type="Proteomes" id="UP000549695"/>
    </source>
</evidence>
<evidence type="ECO:0000256" key="2">
    <source>
        <dbReference type="ARBA" id="ARBA00022617"/>
    </source>
</evidence>
<keyword evidence="5 7" id="KW-0408">Iron</keyword>
<dbReference type="AlphaFoldDB" id="A0A852W8K5"/>
<dbReference type="InterPro" id="IPR036396">
    <property type="entry name" value="Cyt_P450_sf"/>
</dbReference>
<dbReference type="PANTHER" id="PTHR46696">
    <property type="entry name" value="P450, PUTATIVE (EUROFUNG)-RELATED"/>
    <property type="match status" value="1"/>
</dbReference>
<protein>
    <submittedName>
        <fullName evidence="8">Cytochrome P450</fullName>
    </submittedName>
</protein>
<evidence type="ECO:0000313" key="8">
    <source>
        <dbReference type="EMBL" id="NYG01752.1"/>
    </source>
</evidence>
<keyword evidence="4 7" id="KW-0560">Oxidoreductase</keyword>
<dbReference type="PANTHER" id="PTHR46696:SF1">
    <property type="entry name" value="CYTOCHROME P450 YJIB-RELATED"/>
    <property type="match status" value="1"/>
</dbReference>
<gene>
    <name evidence="8" type="ORF">HDA37_002037</name>
</gene>
<keyword evidence="3 7" id="KW-0479">Metal-binding</keyword>
<evidence type="ECO:0000256" key="6">
    <source>
        <dbReference type="ARBA" id="ARBA00023033"/>
    </source>
</evidence>
<comment type="caution">
    <text evidence="8">The sequence shown here is derived from an EMBL/GenBank/DDBJ whole genome shotgun (WGS) entry which is preliminary data.</text>
</comment>
<dbReference type="CDD" id="cd11030">
    <property type="entry name" value="CYP105-like"/>
    <property type="match status" value="1"/>
</dbReference>
<dbReference type="Proteomes" id="UP000549695">
    <property type="component" value="Unassembled WGS sequence"/>
</dbReference>
<dbReference type="InterPro" id="IPR002397">
    <property type="entry name" value="Cyt_P450_B"/>
</dbReference>
<dbReference type="InterPro" id="IPR017972">
    <property type="entry name" value="Cyt_P450_CS"/>
</dbReference>
<dbReference type="GO" id="GO:0016705">
    <property type="term" value="F:oxidoreductase activity, acting on paired donors, with incorporation or reduction of molecular oxygen"/>
    <property type="evidence" value="ECO:0007669"/>
    <property type="project" value="InterPro"/>
</dbReference>
<dbReference type="Pfam" id="PF00067">
    <property type="entry name" value="p450"/>
    <property type="match status" value="1"/>
</dbReference>
<dbReference type="PRINTS" id="PR00385">
    <property type="entry name" value="P450"/>
</dbReference>
<dbReference type="GO" id="GO:0004497">
    <property type="term" value="F:monooxygenase activity"/>
    <property type="evidence" value="ECO:0007669"/>
    <property type="project" value="UniProtKB-KW"/>
</dbReference>
<dbReference type="Gene3D" id="1.10.630.10">
    <property type="entry name" value="Cytochrome P450"/>
    <property type="match status" value="1"/>
</dbReference>